<dbReference type="Proteomes" id="UP000319383">
    <property type="component" value="Chromosome"/>
</dbReference>
<dbReference type="AlphaFoldDB" id="A0A517ZJR5"/>
<gene>
    <name evidence="1" type="ORF">Mal52_11850</name>
</gene>
<dbReference type="EMBL" id="CP036276">
    <property type="protein sequence ID" value="QDU42718.1"/>
    <property type="molecule type" value="Genomic_DNA"/>
</dbReference>
<proteinExistence type="predicted"/>
<evidence type="ECO:0000313" key="1">
    <source>
        <dbReference type="EMBL" id="QDU42718.1"/>
    </source>
</evidence>
<protein>
    <submittedName>
        <fullName evidence="1">Uncharacterized protein</fullName>
    </submittedName>
</protein>
<dbReference type="KEGG" id="sdyn:Mal52_11850"/>
<reference evidence="1 2" key="1">
    <citation type="submission" date="2019-02" db="EMBL/GenBank/DDBJ databases">
        <title>Deep-cultivation of Planctomycetes and their phenomic and genomic characterization uncovers novel biology.</title>
        <authorList>
            <person name="Wiegand S."/>
            <person name="Jogler M."/>
            <person name="Boedeker C."/>
            <person name="Pinto D."/>
            <person name="Vollmers J."/>
            <person name="Rivas-Marin E."/>
            <person name="Kohn T."/>
            <person name="Peeters S.H."/>
            <person name="Heuer A."/>
            <person name="Rast P."/>
            <person name="Oberbeckmann S."/>
            <person name="Bunk B."/>
            <person name="Jeske O."/>
            <person name="Meyerdierks A."/>
            <person name="Storesund J.E."/>
            <person name="Kallscheuer N."/>
            <person name="Luecker S."/>
            <person name="Lage O.M."/>
            <person name="Pohl T."/>
            <person name="Merkel B.J."/>
            <person name="Hornburger P."/>
            <person name="Mueller R.-W."/>
            <person name="Bruemmer F."/>
            <person name="Labrenz M."/>
            <person name="Spormann A.M."/>
            <person name="Op den Camp H."/>
            <person name="Overmann J."/>
            <person name="Amann R."/>
            <person name="Jetten M.S.M."/>
            <person name="Mascher T."/>
            <person name="Medema M.H."/>
            <person name="Devos D.P."/>
            <person name="Kaster A.-K."/>
            <person name="Ovreas L."/>
            <person name="Rohde M."/>
            <person name="Galperin M.Y."/>
            <person name="Jogler C."/>
        </authorList>
    </citation>
    <scope>NUCLEOTIDE SEQUENCE [LARGE SCALE GENOMIC DNA]</scope>
    <source>
        <strain evidence="1 2">Mal52</strain>
    </source>
</reference>
<sequence length="384" mass="42996">MSKFSAHDRLVPTNTIMPTNILYALPFTIPIFQRSAKRAPTLSFGENVYNRHLSFGMDTMRISIAKSLAATLCSALTVTVLCGTASAQVVPGTGTFQAKASDDFEDTEWVFTHNFPKSSSNIDKQTRYPSGKSNNNKWFESLKRGQPDVIKRVTPPAGGLPGSTGAMLMQTLNSGIPGYSSRKWQQDDLLVDVTNALGGFVPVAWSPNVVVRLYIPEFDKWENRTGTSFGFRASVLAQRSTRGGSRKRGFFGFRSRFSGGTESETLYPGMFIQFNSKTSGYKEDSAYFIIRADERGYDYTGPQIKQTGWWTIGMSFTPDGRIHYYAKPGVENLTPADHIASHNYHDYRCVRFNTYFFDVCNANDGRTWSTPWIIDAPAMYMSRK</sequence>
<accession>A0A517ZJR5</accession>
<keyword evidence="2" id="KW-1185">Reference proteome</keyword>
<name>A0A517ZJR5_9PLAN</name>
<evidence type="ECO:0000313" key="2">
    <source>
        <dbReference type="Proteomes" id="UP000319383"/>
    </source>
</evidence>
<organism evidence="1 2">
    <name type="scientific">Symmachiella dynata</name>
    <dbReference type="NCBI Taxonomy" id="2527995"/>
    <lineage>
        <taxon>Bacteria</taxon>
        <taxon>Pseudomonadati</taxon>
        <taxon>Planctomycetota</taxon>
        <taxon>Planctomycetia</taxon>
        <taxon>Planctomycetales</taxon>
        <taxon>Planctomycetaceae</taxon>
        <taxon>Symmachiella</taxon>
    </lineage>
</organism>